<evidence type="ECO:0000313" key="1">
    <source>
        <dbReference type="EMBL" id="QCO05475.1"/>
    </source>
</evidence>
<protein>
    <submittedName>
        <fullName evidence="1">AlpA family phage regulatory protein</fullName>
    </submittedName>
</protein>
<keyword evidence="1" id="KW-0614">Plasmid</keyword>
<dbReference type="AlphaFoldDB" id="A0A4D8Q5B5"/>
<dbReference type="InterPro" id="IPR052931">
    <property type="entry name" value="Prophage_regulatory_activator"/>
</dbReference>
<dbReference type="PANTHER" id="PTHR36154">
    <property type="entry name" value="DNA-BINDING TRANSCRIPTIONAL ACTIVATOR ALPA"/>
    <property type="match status" value="1"/>
</dbReference>
<dbReference type="Gene3D" id="1.10.238.160">
    <property type="match status" value="1"/>
</dbReference>
<dbReference type="EMBL" id="CP032332">
    <property type="protein sequence ID" value="QCO05475.1"/>
    <property type="molecule type" value="Genomic_DNA"/>
</dbReference>
<sequence>MSTRILRFKQLRERVPFSRMHIDRLEKAGKFPKRVRIGENSVGWLENEVEAWIASRAAARQPPGHEPGATPS</sequence>
<proteinExistence type="predicted"/>
<dbReference type="PANTHER" id="PTHR36154:SF1">
    <property type="entry name" value="DNA-BINDING TRANSCRIPTIONAL ACTIVATOR ALPA"/>
    <property type="match status" value="1"/>
</dbReference>
<dbReference type="Proteomes" id="UP000298596">
    <property type="component" value="Plasmid p2"/>
</dbReference>
<organism evidence="1 2">
    <name type="scientific">Azospirillum brasilense</name>
    <dbReference type="NCBI Taxonomy" id="192"/>
    <lineage>
        <taxon>Bacteria</taxon>
        <taxon>Pseudomonadati</taxon>
        <taxon>Pseudomonadota</taxon>
        <taxon>Alphaproteobacteria</taxon>
        <taxon>Rhodospirillales</taxon>
        <taxon>Azospirillaceae</taxon>
        <taxon>Azospirillum</taxon>
    </lineage>
</organism>
<name>A0A4D8Q5B5_AZOBR</name>
<dbReference type="InterPro" id="IPR010260">
    <property type="entry name" value="AlpA"/>
</dbReference>
<accession>A0A4D8Q5B5</accession>
<gene>
    <name evidence="1" type="ORF">D3867_26390</name>
</gene>
<geneLocation type="plasmid" evidence="1">
    <name>p2</name>
</geneLocation>
<reference evidence="1 2" key="1">
    <citation type="submission" date="2018-09" db="EMBL/GenBank/DDBJ databases">
        <title>Whole genome based analysis of evolution and adaptive divergence in Indian and Brazilian strains of Azospirillum brasilense.</title>
        <authorList>
            <person name="Singh C."/>
            <person name="Tripathi A.K."/>
        </authorList>
    </citation>
    <scope>NUCLEOTIDE SEQUENCE [LARGE SCALE GENOMIC DNA]</scope>
    <source>
        <strain evidence="1 2">MTCC4036</strain>
        <plasmid evidence="1 2">p2</plasmid>
    </source>
</reference>
<evidence type="ECO:0000313" key="2">
    <source>
        <dbReference type="Proteomes" id="UP000298596"/>
    </source>
</evidence>
<dbReference type="Pfam" id="PF05930">
    <property type="entry name" value="Phage_AlpA"/>
    <property type="match status" value="1"/>
</dbReference>